<dbReference type="RefSeq" id="WP_137259688.1">
    <property type="nucleotide sequence ID" value="NZ_SZQL01000001.1"/>
</dbReference>
<feature type="region of interest" description="Disordered" evidence="1">
    <location>
        <begin position="226"/>
        <end position="252"/>
    </location>
</feature>
<dbReference type="Proteomes" id="UP000305848">
    <property type="component" value="Unassembled WGS sequence"/>
</dbReference>
<feature type="compositionally biased region" description="Basic and acidic residues" evidence="1">
    <location>
        <begin position="237"/>
        <end position="252"/>
    </location>
</feature>
<dbReference type="AlphaFoldDB" id="A0A4U3LA16"/>
<reference evidence="2 3" key="1">
    <citation type="submission" date="2019-05" db="EMBL/GenBank/DDBJ databases">
        <title>Panacibacter sp. strain 17mud1-8 Genome sequencing and assembly.</title>
        <authorList>
            <person name="Chhetri G."/>
        </authorList>
    </citation>
    <scope>NUCLEOTIDE SEQUENCE [LARGE SCALE GENOMIC DNA]</scope>
    <source>
        <strain evidence="2 3">17mud1-8</strain>
    </source>
</reference>
<sequence length="252" mass="28919">MPRNHLVNFYEISTLIEALSLLGFPVATNRTLFFNVCLGQKSFVIGEHMRFGRDTVNYQIYFKEDTASKRLTCSYYDTTLRKAVAVSSSIVNGIDVMDLEKRMGEIDWKLPVDHYSLNELDIADKNTWKQEAAVEAVTRDLEVLGSTAEGAGLANMLKYKFWTDLTLQGIIPELPALKSRYELSQRFYIINGDGITASEAYRFLNNRWTERSIHANNRLLRKKEPEQRKIKAVTKGTSDRTRNRHSKEIVGK</sequence>
<comment type="caution">
    <text evidence="2">The sequence shown here is derived from an EMBL/GenBank/DDBJ whole genome shotgun (WGS) entry which is preliminary data.</text>
</comment>
<name>A0A4U3LA16_9BACT</name>
<evidence type="ECO:0000256" key="1">
    <source>
        <dbReference type="SAM" id="MobiDB-lite"/>
    </source>
</evidence>
<gene>
    <name evidence="2" type="ORF">FC093_00005</name>
</gene>
<proteinExistence type="predicted"/>
<keyword evidence="3" id="KW-1185">Reference proteome</keyword>
<dbReference type="EMBL" id="SZQL01000001">
    <property type="protein sequence ID" value="TKK71449.1"/>
    <property type="molecule type" value="Genomic_DNA"/>
</dbReference>
<accession>A0A4U3LA16</accession>
<evidence type="ECO:0000313" key="2">
    <source>
        <dbReference type="EMBL" id="TKK71449.1"/>
    </source>
</evidence>
<organism evidence="2 3">
    <name type="scientific">Ilyomonas limi</name>
    <dbReference type="NCBI Taxonomy" id="2575867"/>
    <lineage>
        <taxon>Bacteria</taxon>
        <taxon>Pseudomonadati</taxon>
        <taxon>Bacteroidota</taxon>
        <taxon>Chitinophagia</taxon>
        <taxon>Chitinophagales</taxon>
        <taxon>Chitinophagaceae</taxon>
        <taxon>Ilyomonas</taxon>
    </lineage>
</organism>
<evidence type="ECO:0000313" key="3">
    <source>
        <dbReference type="Proteomes" id="UP000305848"/>
    </source>
</evidence>
<protein>
    <submittedName>
        <fullName evidence="2">Uncharacterized protein</fullName>
    </submittedName>
</protein>
<dbReference type="OrthoDB" id="675685at2"/>